<dbReference type="Proteomes" id="UP000575068">
    <property type="component" value="Unassembled WGS sequence"/>
</dbReference>
<evidence type="ECO:0008006" key="3">
    <source>
        <dbReference type="Google" id="ProtNLM"/>
    </source>
</evidence>
<dbReference type="InterPro" id="IPR021866">
    <property type="entry name" value="SpoIIAA-like"/>
</dbReference>
<dbReference type="Pfam" id="PF11964">
    <property type="entry name" value="SpoIIAA-like"/>
    <property type="match status" value="1"/>
</dbReference>
<dbReference type="RefSeq" id="WP_184474558.1">
    <property type="nucleotide sequence ID" value="NZ_JACHOV010000003.1"/>
</dbReference>
<protein>
    <recommendedName>
        <fullName evidence="3">STAS/SEC14 domain-containing protein</fullName>
    </recommendedName>
</protein>
<dbReference type="EMBL" id="JACHOV010000003">
    <property type="protein sequence ID" value="MBB4640724.1"/>
    <property type="molecule type" value="Genomic_DNA"/>
</dbReference>
<reference evidence="1 2" key="1">
    <citation type="submission" date="2020-08" db="EMBL/GenBank/DDBJ databases">
        <title>Genomic Encyclopedia of Type Strains, Phase IV (KMG-IV): sequencing the most valuable type-strain genomes for metagenomic binning, comparative biology and taxonomic classification.</title>
        <authorList>
            <person name="Goeker M."/>
        </authorList>
    </citation>
    <scope>NUCLEOTIDE SEQUENCE [LARGE SCALE GENOMIC DNA]</scope>
    <source>
        <strain evidence="1 2">DSM 7465</strain>
    </source>
</reference>
<dbReference type="AlphaFoldDB" id="A0A840HT95"/>
<sequence length="100" mass="11334">MATPDDMERYDRDIRTQVRILKASVQDFDLLLDAREAFTLPQALTSTVQDGLRWLVDNGMRRAAFLVASTLMKMQLDRLANNPAIACFESEEEALAWLAS</sequence>
<evidence type="ECO:0000313" key="1">
    <source>
        <dbReference type="EMBL" id="MBB4640724.1"/>
    </source>
</evidence>
<keyword evidence="2" id="KW-1185">Reference proteome</keyword>
<proteinExistence type="predicted"/>
<accession>A0A840HT95</accession>
<name>A0A840HT95_9SPHN</name>
<comment type="caution">
    <text evidence="1">The sequence shown here is derived from an EMBL/GenBank/DDBJ whole genome shotgun (WGS) entry which is preliminary data.</text>
</comment>
<gene>
    <name evidence="1" type="ORF">HNQ99_001017</name>
</gene>
<organism evidence="1 2">
    <name type="scientific">Rhizorhapis suberifaciens</name>
    <name type="common">corky root of lettuce</name>
    <dbReference type="NCBI Taxonomy" id="13656"/>
    <lineage>
        <taxon>Bacteria</taxon>
        <taxon>Pseudomonadati</taxon>
        <taxon>Pseudomonadota</taxon>
        <taxon>Alphaproteobacteria</taxon>
        <taxon>Sphingomonadales</taxon>
        <taxon>Sphingomonadaceae</taxon>
        <taxon>Rhizorhapis</taxon>
    </lineage>
</organism>
<evidence type="ECO:0000313" key="2">
    <source>
        <dbReference type="Proteomes" id="UP000575068"/>
    </source>
</evidence>